<evidence type="ECO:0000313" key="3">
    <source>
        <dbReference type="Proteomes" id="UP000248553"/>
    </source>
</evidence>
<dbReference type="Proteomes" id="UP000248553">
    <property type="component" value="Unassembled WGS sequence"/>
</dbReference>
<dbReference type="AlphaFoldDB" id="A0A328BFF8"/>
<name>A0A328BFF8_9BACT</name>
<feature type="transmembrane region" description="Helical" evidence="1">
    <location>
        <begin position="146"/>
        <end position="164"/>
    </location>
</feature>
<evidence type="ECO:0008006" key="4">
    <source>
        <dbReference type="Google" id="ProtNLM"/>
    </source>
</evidence>
<feature type="transmembrane region" description="Helical" evidence="1">
    <location>
        <begin position="73"/>
        <end position="94"/>
    </location>
</feature>
<keyword evidence="1" id="KW-0472">Membrane</keyword>
<gene>
    <name evidence="2" type="ORF">DLM85_18010</name>
</gene>
<reference evidence="3" key="1">
    <citation type="submission" date="2018-05" db="EMBL/GenBank/DDBJ databases">
        <authorList>
            <person name="Nie L."/>
        </authorList>
    </citation>
    <scope>NUCLEOTIDE SEQUENCE [LARGE SCALE GENOMIC DNA]</scope>
    <source>
        <strain evidence="3">NL</strain>
    </source>
</reference>
<dbReference type="InterPro" id="IPR018688">
    <property type="entry name" value="PpoB2-like"/>
</dbReference>
<evidence type="ECO:0000256" key="1">
    <source>
        <dbReference type="SAM" id="Phobius"/>
    </source>
</evidence>
<sequence length="274" mass="29468">MIYNPREYARLRNSVLVVSLLAWLVLLRPAAAPVAYGAAAPPVMSYCSASPAALALTAPAASSPASWTTQLTVAQSLFGGWALMLVAMMAPLLIQPIYHIRATSFARRRARSTTLFVAGYGGGWLVGGAFLLALELAAGLWAPESYLPAGLVALVALIWQASPAKQRYLNRCHRHRPLAAFGAEADRDALMMGVEHSRWCVGSCWAAMLLPMLLPHGHFAAMLGISVLMVCERLDPPRTPAWRWRGFGTALRYVSLRLRGPKRSPAPAALGVGA</sequence>
<organism evidence="2 3">
    <name type="scientific">Hymenobacter edaphi</name>
    <dbReference type="NCBI Taxonomy" id="2211146"/>
    <lineage>
        <taxon>Bacteria</taxon>
        <taxon>Pseudomonadati</taxon>
        <taxon>Bacteroidota</taxon>
        <taxon>Cytophagia</taxon>
        <taxon>Cytophagales</taxon>
        <taxon>Hymenobacteraceae</taxon>
        <taxon>Hymenobacter</taxon>
    </lineage>
</organism>
<protein>
    <recommendedName>
        <fullName evidence="4">DUF2182 domain-containing protein</fullName>
    </recommendedName>
</protein>
<accession>A0A328BFF8</accession>
<dbReference type="OrthoDB" id="980055at2"/>
<feature type="transmembrane region" description="Helical" evidence="1">
    <location>
        <begin position="115"/>
        <end position="134"/>
    </location>
</feature>
<comment type="caution">
    <text evidence="2">The sequence shown here is derived from an EMBL/GenBank/DDBJ whole genome shotgun (WGS) entry which is preliminary data.</text>
</comment>
<dbReference type="EMBL" id="QHKM01000006">
    <property type="protein sequence ID" value="RAK64586.1"/>
    <property type="molecule type" value="Genomic_DNA"/>
</dbReference>
<evidence type="ECO:0000313" key="2">
    <source>
        <dbReference type="EMBL" id="RAK64586.1"/>
    </source>
</evidence>
<keyword evidence="1" id="KW-1133">Transmembrane helix</keyword>
<dbReference type="RefSeq" id="WP_111479535.1">
    <property type="nucleotide sequence ID" value="NZ_QHKM01000006.1"/>
</dbReference>
<proteinExistence type="predicted"/>
<keyword evidence="1" id="KW-0812">Transmembrane</keyword>
<dbReference type="Pfam" id="PF09948">
    <property type="entry name" value="PpoB2"/>
    <property type="match status" value="1"/>
</dbReference>
<keyword evidence="3" id="KW-1185">Reference proteome</keyword>